<dbReference type="PANTHER" id="PTHR11533:SF174">
    <property type="entry name" value="PUROMYCIN-SENSITIVE AMINOPEPTIDASE-RELATED"/>
    <property type="match status" value="1"/>
</dbReference>
<dbReference type="AlphaFoldDB" id="T1AGS1"/>
<dbReference type="GO" id="GO:0070006">
    <property type="term" value="F:metalloaminopeptidase activity"/>
    <property type="evidence" value="ECO:0007669"/>
    <property type="project" value="TreeGrafter"/>
</dbReference>
<feature type="domain" description="Peptidase M1 membrane alanine aminopeptidase" evidence="2">
    <location>
        <begin position="131"/>
        <end position="175"/>
    </location>
</feature>
<feature type="non-terminal residue" evidence="4">
    <location>
        <position position="1"/>
    </location>
</feature>
<dbReference type="GO" id="GO:0005615">
    <property type="term" value="C:extracellular space"/>
    <property type="evidence" value="ECO:0007669"/>
    <property type="project" value="TreeGrafter"/>
</dbReference>
<dbReference type="Gene3D" id="2.60.40.1730">
    <property type="entry name" value="tricorn interacting facor f3 domain"/>
    <property type="match status" value="1"/>
</dbReference>
<organism evidence="4">
    <name type="scientific">mine drainage metagenome</name>
    <dbReference type="NCBI Taxonomy" id="410659"/>
    <lineage>
        <taxon>unclassified sequences</taxon>
        <taxon>metagenomes</taxon>
        <taxon>ecological metagenomes</taxon>
    </lineage>
</organism>
<dbReference type="GO" id="GO:0006508">
    <property type="term" value="P:proteolysis"/>
    <property type="evidence" value="ECO:0007669"/>
    <property type="project" value="InterPro"/>
</dbReference>
<feature type="domain" description="Aminopeptidase N-like N-terminal" evidence="3">
    <location>
        <begin position="3"/>
        <end position="95"/>
    </location>
</feature>
<dbReference type="PRINTS" id="PR00756">
    <property type="entry name" value="ALADIPTASE"/>
</dbReference>
<dbReference type="SUPFAM" id="SSF55486">
    <property type="entry name" value="Metalloproteases ('zincins'), catalytic domain"/>
    <property type="match status" value="1"/>
</dbReference>
<evidence type="ECO:0000256" key="1">
    <source>
        <dbReference type="ARBA" id="ARBA00022438"/>
    </source>
</evidence>
<dbReference type="GO" id="GO:0005737">
    <property type="term" value="C:cytoplasm"/>
    <property type="evidence" value="ECO:0007669"/>
    <property type="project" value="TreeGrafter"/>
</dbReference>
<feature type="non-terminal residue" evidence="4">
    <location>
        <position position="175"/>
    </location>
</feature>
<sequence>EIDLVFDGKVSDSLNGLYYSNTKTGPFFSTQFEATGARYTFPCVDNPSYKAEFSISLDIPRDFDAISNMPEERISENGNRKTVKFEKTPRMSTYLVYIGAGHYDIERGDFNGKSIYLTTSKDTMADAKVPIEMAKGSLKYFEDYFGIKYQLPKLHLIAVPEFAFGAMENWGAITF</sequence>
<keyword evidence="4" id="KW-0378">Hydrolase</keyword>
<dbReference type="GO" id="GO:0008270">
    <property type="term" value="F:zinc ion binding"/>
    <property type="evidence" value="ECO:0007669"/>
    <property type="project" value="InterPro"/>
</dbReference>
<dbReference type="InterPro" id="IPR042097">
    <property type="entry name" value="Aminopeptidase_N-like_N_sf"/>
</dbReference>
<dbReference type="Pfam" id="PF17900">
    <property type="entry name" value="Peptidase_M1_N"/>
    <property type="match status" value="1"/>
</dbReference>
<name>T1AGS1_9ZZZZ</name>
<dbReference type="EMBL" id="AUZX01008294">
    <property type="protein sequence ID" value="EQD56377.1"/>
    <property type="molecule type" value="Genomic_DNA"/>
</dbReference>
<gene>
    <name evidence="4" type="ORF">B1A_11572</name>
</gene>
<evidence type="ECO:0000259" key="3">
    <source>
        <dbReference type="Pfam" id="PF17900"/>
    </source>
</evidence>
<reference evidence="4" key="1">
    <citation type="submission" date="2013-08" db="EMBL/GenBank/DDBJ databases">
        <authorList>
            <person name="Mendez C."/>
            <person name="Richter M."/>
            <person name="Ferrer M."/>
            <person name="Sanchez J."/>
        </authorList>
    </citation>
    <scope>NUCLEOTIDE SEQUENCE</scope>
</reference>
<keyword evidence="1 4" id="KW-0031">Aminopeptidase</keyword>
<dbReference type="Gene3D" id="3.30.2010.30">
    <property type="match status" value="1"/>
</dbReference>
<dbReference type="Pfam" id="PF01433">
    <property type="entry name" value="Peptidase_M1"/>
    <property type="match status" value="1"/>
</dbReference>
<evidence type="ECO:0000259" key="2">
    <source>
        <dbReference type="Pfam" id="PF01433"/>
    </source>
</evidence>
<comment type="caution">
    <text evidence="4">The sequence shown here is derived from an EMBL/GenBank/DDBJ whole genome shotgun (WGS) entry which is preliminary data.</text>
</comment>
<dbReference type="SUPFAM" id="SSF63737">
    <property type="entry name" value="Leukotriene A4 hydrolase N-terminal domain"/>
    <property type="match status" value="1"/>
</dbReference>
<dbReference type="EC" id="3.-.-.-" evidence="4"/>
<reference evidence="4" key="2">
    <citation type="journal article" date="2014" name="ISME J.">
        <title>Microbial stratification in low pH oxic and suboxic macroscopic growths along an acid mine drainage.</title>
        <authorList>
            <person name="Mendez-Garcia C."/>
            <person name="Mesa V."/>
            <person name="Sprenger R.R."/>
            <person name="Richter M."/>
            <person name="Diez M.S."/>
            <person name="Solano J."/>
            <person name="Bargiela R."/>
            <person name="Golyshina O.V."/>
            <person name="Manteca A."/>
            <person name="Ramos J.L."/>
            <person name="Gallego J.R."/>
            <person name="Llorente I."/>
            <person name="Martins Dos Santos V.A."/>
            <person name="Jensen O.N."/>
            <person name="Pelaez A.I."/>
            <person name="Sanchez J."/>
            <person name="Ferrer M."/>
        </authorList>
    </citation>
    <scope>NUCLEOTIDE SEQUENCE</scope>
</reference>
<dbReference type="GO" id="GO:0016020">
    <property type="term" value="C:membrane"/>
    <property type="evidence" value="ECO:0007669"/>
    <property type="project" value="TreeGrafter"/>
</dbReference>
<dbReference type="InterPro" id="IPR045357">
    <property type="entry name" value="Aminopeptidase_N-like_N"/>
</dbReference>
<proteinExistence type="predicted"/>
<dbReference type="PANTHER" id="PTHR11533">
    <property type="entry name" value="PROTEASE M1 ZINC METALLOPROTEASE"/>
    <property type="match status" value="1"/>
</dbReference>
<dbReference type="InterPro" id="IPR001930">
    <property type="entry name" value="Peptidase_M1"/>
</dbReference>
<dbReference type="GO" id="GO:0043171">
    <property type="term" value="P:peptide catabolic process"/>
    <property type="evidence" value="ECO:0007669"/>
    <property type="project" value="TreeGrafter"/>
</dbReference>
<dbReference type="GO" id="GO:0042277">
    <property type="term" value="F:peptide binding"/>
    <property type="evidence" value="ECO:0007669"/>
    <property type="project" value="TreeGrafter"/>
</dbReference>
<protein>
    <submittedName>
        <fullName evidence="4">Protein containing Peptidase M1, membrane alanine aminopeptidase</fullName>
        <ecNumber evidence="4">3.-.-.-</ecNumber>
    </submittedName>
</protein>
<keyword evidence="1 4" id="KW-0645">Protease</keyword>
<dbReference type="InterPro" id="IPR014782">
    <property type="entry name" value="Peptidase_M1_dom"/>
</dbReference>
<dbReference type="InterPro" id="IPR050344">
    <property type="entry name" value="Peptidase_M1_aminopeptidases"/>
</dbReference>
<evidence type="ECO:0000313" key="4">
    <source>
        <dbReference type="EMBL" id="EQD56377.1"/>
    </source>
</evidence>
<accession>T1AGS1</accession>